<dbReference type="AlphaFoldDB" id="A0A516X1J8"/>
<evidence type="ECO:0000256" key="1">
    <source>
        <dbReference type="ARBA" id="ARBA00001974"/>
    </source>
</evidence>
<evidence type="ECO:0000256" key="3">
    <source>
        <dbReference type="ARBA" id="ARBA00022630"/>
    </source>
</evidence>
<dbReference type="Gene3D" id="1.10.540.10">
    <property type="entry name" value="Acyl-CoA dehydrogenase/oxidase, N-terminal domain"/>
    <property type="match status" value="1"/>
</dbReference>
<feature type="domain" description="Acyl-CoA dehydrogenase/oxidase N-terminal" evidence="10">
    <location>
        <begin position="8"/>
        <end position="119"/>
    </location>
</feature>
<protein>
    <submittedName>
        <fullName evidence="11">Acyl-CoA dehydrogenase</fullName>
    </submittedName>
</protein>
<feature type="domain" description="Acyl-CoA dehydrogenase/oxidase C-terminal" evidence="8">
    <location>
        <begin position="230"/>
        <end position="378"/>
    </location>
</feature>
<dbReference type="GO" id="GO:0050660">
    <property type="term" value="F:flavin adenine dinucleotide binding"/>
    <property type="evidence" value="ECO:0007669"/>
    <property type="project" value="InterPro"/>
</dbReference>
<dbReference type="Proteomes" id="UP000317344">
    <property type="component" value="Chromosome"/>
</dbReference>
<dbReference type="InterPro" id="IPR009075">
    <property type="entry name" value="AcylCo_DH/oxidase_C"/>
</dbReference>
<dbReference type="Pfam" id="PF00441">
    <property type="entry name" value="Acyl-CoA_dh_1"/>
    <property type="match status" value="1"/>
</dbReference>
<dbReference type="InterPro" id="IPR009100">
    <property type="entry name" value="AcylCoA_DH/oxidase_NM_dom_sf"/>
</dbReference>
<dbReference type="RefSeq" id="WP_143907141.1">
    <property type="nucleotide sequence ID" value="NZ_CP041765.1"/>
</dbReference>
<evidence type="ECO:0000259" key="10">
    <source>
        <dbReference type="Pfam" id="PF02771"/>
    </source>
</evidence>
<dbReference type="FunFam" id="1.20.140.10:FF:000001">
    <property type="entry name" value="Acyl-CoA dehydrogenase"/>
    <property type="match status" value="1"/>
</dbReference>
<dbReference type="Gene3D" id="2.40.110.10">
    <property type="entry name" value="Butyryl-CoA Dehydrogenase, subunit A, domain 2"/>
    <property type="match status" value="1"/>
</dbReference>
<dbReference type="SUPFAM" id="SSF47203">
    <property type="entry name" value="Acyl-CoA dehydrogenase C-terminal domain-like"/>
    <property type="match status" value="1"/>
</dbReference>
<reference evidence="11 12" key="1">
    <citation type="submission" date="2019-07" db="EMBL/GenBank/DDBJ databases">
        <title>Tomitella cavernea sp. nov., an actinomycete isolated from soil.</title>
        <authorList>
            <person name="Cheng J."/>
        </authorList>
    </citation>
    <scope>NUCLEOTIDE SEQUENCE [LARGE SCALE GENOMIC DNA]</scope>
    <source>
        <strain evidence="11 12">HY188</strain>
    </source>
</reference>
<dbReference type="Pfam" id="PF02771">
    <property type="entry name" value="Acyl-CoA_dh_N"/>
    <property type="match status" value="1"/>
</dbReference>
<dbReference type="FunFam" id="1.10.540.10:FF:000009">
    <property type="entry name" value="Probable acyl-CoA dehydrogenase"/>
    <property type="match status" value="1"/>
</dbReference>
<sequence length="380" mass="42520">MERTLFDDDHKLFRESYRGFLAEHVAPFHDQWEDDNMVDREVWVEAGKLGFLGMAVDEKYGGGGVQDFRYNTVVTEESVRGGYSGLGFMLHNDVIQPYLTNLCSDEQKERWLPRFCTGELITAVAMTEPGTGSDLQGIKTNAKRDGDDWILNGAKTFITNGIHSDLVIVVAQTDPSKGAQGFSLFGVERGMPGFERGRNLDKIGLKAQDTAELSFNDVRVPSANLIGEEGMGFMYLMQNLPQERLSIAVVAAAAMEQVLQETIEYCRDRKAFGRSIGSFQNSRFVMAELATETKIARVFVDQCIEALNRGELTIEEAAMAKWWTTEKQVALIDRCLQMHGGYGYMREYPVAKAFMDSRVQTIYGGTTEIMKEIIGRGLGM</sequence>
<dbReference type="GO" id="GO:0046359">
    <property type="term" value="P:butyrate catabolic process"/>
    <property type="evidence" value="ECO:0007669"/>
    <property type="project" value="TreeGrafter"/>
</dbReference>
<keyword evidence="5 7" id="KW-0560">Oxidoreductase</keyword>
<keyword evidence="12" id="KW-1185">Reference proteome</keyword>
<dbReference type="EMBL" id="CP041765">
    <property type="protein sequence ID" value="QDQ96948.1"/>
    <property type="molecule type" value="Genomic_DNA"/>
</dbReference>
<name>A0A516X1J8_9ACTN</name>
<dbReference type="InterPro" id="IPR046373">
    <property type="entry name" value="Acyl-CoA_Oxase/DH_mid-dom_sf"/>
</dbReference>
<dbReference type="GO" id="GO:0033539">
    <property type="term" value="P:fatty acid beta-oxidation using acyl-CoA dehydrogenase"/>
    <property type="evidence" value="ECO:0007669"/>
    <property type="project" value="TreeGrafter"/>
</dbReference>
<proteinExistence type="inferred from homology"/>
<dbReference type="PANTHER" id="PTHR43884">
    <property type="entry name" value="ACYL-COA DEHYDROGENASE"/>
    <property type="match status" value="1"/>
</dbReference>
<evidence type="ECO:0000256" key="7">
    <source>
        <dbReference type="RuleBase" id="RU362125"/>
    </source>
</evidence>
<evidence type="ECO:0000256" key="4">
    <source>
        <dbReference type="ARBA" id="ARBA00022827"/>
    </source>
</evidence>
<dbReference type="GO" id="GO:0003995">
    <property type="term" value="F:acyl-CoA dehydrogenase activity"/>
    <property type="evidence" value="ECO:0007669"/>
    <property type="project" value="InterPro"/>
</dbReference>
<dbReference type="PANTHER" id="PTHR43884:SF12">
    <property type="entry name" value="ISOVALERYL-COA DEHYDROGENASE, MITOCHONDRIAL-RELATED"/>
    <property type="match status" value="1"/>
</dbReference>
<comment type="cofactor">
    <cofactor evidence="1 7">
        <name>FAD</name>
        <dbReference type="ChEBI" id="CHEBI:57692"/>
    </cofactor>
</comment>
<dbReference type="InterPro" id="IPR036250">
    <property type="entry name" value="AcylCo_DH-like_C"/>
</dbReference>
<accession>A0A516X1J8</accession>
<keyword evidence="4 7" id="KW-0274">FAD</keyword>
<evidence type="ECO:0000313" key="12">
    <source>
        <dbReference type="Proteomes" id="UP000317344"/>
    </source>
</evidence>
<dbReference type="Gene3D" id="1.20.140.10">
    <property type="entry name" value="Butyryl-CoA Dehydrogenase, subunit A, domain 3"/>
    <property type="match status" value="1"/>
</dbReference>
<dbReference type="InterPro" id="IPR006091">
    <property type="entry name" value="Acyl-CoA_Oxase/DH_mid-dom"/>
</dbReference>
<evidence type="ECO:0000313" key="11">
    <source>
        <dbReference type="EMBL" id="QDQ96948.1"/>
    </source>
</evidence>
<keyword evidence="3 7" id="KW-0285">Flavoprotein</keyword>
<dbReference type="InterPro" id="IPR013786">
    <property type="entry name" value="AcylCoA_DH/ox_N"/>
</dbReference>
<organism evidence="11 12">
    <name type="scientific">Tomitella fengzijianii</name>
    <dbReference type="NCBI Taxonomy" id="2597660"/>
    <lineage>
        <taxon>Bacteria</taxon>
        <taxon>Bacillati</taxon>
        <taxon>Actinomycetota</taxon>
        <taxon>Actinomycetes</taxon>
        <taxon>Mycobacteriales</taxon>
        <taxon>Tomitella</taxon>
    </lineage>
</organism>
<dbReference type="OrthoDB" id="8876745at2"/>
<dbReference type="Pfam" id="PF02770">
    <property type="entry name" value="Acyl-CoA_dh_M"/>
    <property type="match status" value="1"/>
</dbReference>
<dbReference type="PROSITE" id="PS00073">
    <property type="entry name" value="ACYL_COA_DH_2"/>
    <property type="match status" value="1"/>
</dbReference>
<feature type="domain" description="Acyl-CoA oxidase/dehydrogenase middle" evidence="9">
    <location>
        <begin position="123"/>
        <end position="218"/>
    </location>
</feature>
<evidence type="ECO:0000259" key="8">
    <source>
        <dbReference type="Pfam" id="PF00441"/>
    </source>
</evidence>
<dbReference type="SUPFAM" id="SSF56645">
    <property type="entry name" value="Acyl-CoA dehydrogenase NM domain-like"/>
    <property type="match status" value="1"/>
</dbReference>
<comment type="catalytic activity">
    <reaction evidence="6">
        <text>a 2,3-saturated acyl-CoA + A = a 2,3-dehydroacyl-CoA + AH2</text>
        <dbReference type="Rhea" id="RHEA:48608"/>
        <dbReference type="ChEBI" id="CHEBI:13193"/>
        <dbReference type="ChEBI" id="CHEBI:17499"/>
        <dbReference type="ChEBI" id="CHEBI:60015"/>
        <dbReference type="ChEBI" id="CHEBI:65111"/>
    </reaction>
</comment>
<gene>
    <name evidence="11" type="ORF">FO059_05885</name>
</gene>
<evidence type="ECO:0000256" key="2">
    <source>
        <dbReference type="ARBA" id="ARBA00009347"/>
    </source>
</evidence>
<reference evidence="11 12" key="2">
    <citation type="submission" date="2019-07" db="EMBL/GenBank/DDBJ databases">
        <authorList>
            <person name="Huang Y."/>
        </authorList>
    </citation>
    <scope>NUCLEOTIDE SEQUENCE [LARGE SCALE GENOMIC DNA]</scope>
    <source>
        <strain evidence="11 12">HY188</strain>
    </source>
</reference>
<evidence type="ECO:0000256" key="5">
    <source>
        <dbReference type="ARBA" id="ARBA00023002"/>
    </source>
</evidence>
<evidence type="ECO:0000256" key="6">
    <source>
        <dbReference type="ARBA" id="ARBA00052546"/>
    </source>
</evidence>
<dbReference type="FunFam" id="2.40.110.10:FF:000002">
    <property type="entry name" value="Acyl-CoA dehydrogenase fadE12"/>
    <property type="match status" value="1"/>
</dbReference>
<dbReference type="KEGG" id="toy:FO059_05885"/>
<comment type="similarity">
    <text evidence="2 7">Belongs to the acyl-CoA dehydrogenase family.</text>
</comment>
<dbReference type="InterPro" id="IPR006089">
    <property type="entry name" value="Acyl-CoA_DH_CS"/>
</dbReference>
<evidence type="ECO:0000259" key="9">
    <source>
        <dbReference type="Pfam" id="PF02770"/>
    </source>
</evidence>
<dbReference type="InterPro" id="IPR037069">
    <property type="entry name" value="AcylCoA_DH/ox_N_sf"/>
</dbReference>